<accession>A0A7J7MYX2</accession>
<reference evidence="2 3" key="1">
    <citation type="journal article" date="2020" name="IScience">
        <title>Genome Sequencing of the Endangered Kingdonia uniflora (Circaeasteraceae, Ranunculales) Reveals Potential Mechanisms of Evolutionary Specialization.</title>
        <authorList>
            <person name="Sun Y."/>
            <person name="Deng T."/>
            <person name="Zhang A."/>
            <person name="Moore M.J."/>
            <person name="Landis J.B."/>
            <person name="Lin N."/>
            <person name="Zhang H."/>
            <person name="Zhang X."/>
            <person name="Huang J."/>
            <person name="Zhang X."/>
            <person name="Sun H."/>
            <person name="Wang H."/>
        </authorList>
    </citation>
    <scope>NUCLEOTIDE SEQUENCE [LARGE SCALE GENOMIC DNA]</scope>
    <source>
        <strain evidence="2">TB1705</strain>
        <tissue evidence="2">Leaf</tissue>
    </source>
</reference>
<gene>
    <name evidence="2" type="ORF">GIB67_036212</name>
</gene>
<dbReference type="GO" id="GO:0009451">
    <property type="term" value="P:RNA modification"/>
    <property type="evidence" value="ECO:0007669"/>
    <property type="project" value="InterPro"/>
</dbReference>
<dbReference type="InterPro" id="IPR046960">
    <property type="entry name" value="PPR_At4g14850-like_plant"/>
</dbReference>
<proteinExistence type="predicted"/>
<keyword evidence="1" id="KW-0677">Repeat</keyword>
<dbReference type="EMBL" id="JACGCM010001175">
    <property type="protein sequence ID" value="KAF6160066.1"/>
    <property type="molecule type" value="Genomic_DNA"/>
</dbReference>
<evidence type="ECO:0000313" key="3">
    <source>
        <dbReference type="Proteomes" id="UP000541444"/>
    </source>
</evidence>
<evidence type="ECO:0000256" key="1">
    <source>
        <dbReference type="ARBA" id="ARBA00022737"/>
    </source>
</evidence>
<evidence type="ECO:0008006" key="4">
    <source>
        <dbReference type="Google" id="ProtNLM"/>
    </source>
</evidence>
<dbReference type="InterPro" id="IPR011990">
    <property type="entry name" value="TPR-like_helical_dom_sf"/>
</dbReference>
<dbReference type="GO" id="GO:0003723">
    <property type="term" value="F:RNA binding"/>
    <property type="evidence" value="ECO:0007669"/>
    <property type="project" value="InterPro"/>
</dbReference>
<evidence type="ECO:0000313" key="2">
    <source>
        <dbReference type="EMBL" id="KAF6160066.1"/>
    </source>
</evidence>
<dbReference type="Gene3D" id="1.25.40.10">
    <property type="entry name" value="Tetratricopeptide repeat domain"/>
    <property type="match status" value="1"/>
</dbReference>
<dbReference type="Proteomes" id="UP000541444">
    <property type="component" value="Unassembled WGS sequence"/>
</dbReference>
<sequence length="164" mass="18836">MRLLQTQAQYNSLRDARKVFDRIREVNLVNPVNWHMTISCLFRSEDHKSAYELFYLMKCPNDITWSAVITGFVIHYCYCLSACGQLRDLCFGEQVHGYAIKISPYVKNDGFVGSSLVDLYGYVENNCQDEAWEIFRSMHQEGSATPNSVIMAIVIPLCTVFFPP</sequence>
<dbReference type="Pfam" id="PF01535">
    <property type="entry name" value="PPR"/>
    <property type="match status" value="1"/>
</dbReference>
<dbReference type="PANTHER" id="PTHR47926:SF347">
    <property type="entry name" value="PENTATRICOPEPTIDE REPEAT-CONTAINING PROTEIN"/>
    <property type="match status" value="1"/>
</dbReference>
<protein>
    <recommendedName>
        <fullName evidence="4">Pentatricopeptide repeat-containing protein</fullName>
    </recommendedName>
</protein>
<name>A0A7J7MYX2_9MAGN</name>
<comment type="caution">
    <text evidence="2">The sequence shown here is derived from an EMBL/GenBank/DDBJ whole genome shotgun (WGS) entry which is preliminary data.</text>
</comment>
<dbReference type="PANTHER" id="PTHR47926">
    <property type="entry name" value="PENTATRICOPEPTIDE REPEAT-CONTAINING PROTEIN"/>
    <property type="match status" value="1"/>
</dbReference>
<organism evidence="2 3">
    <name type="scientific">Kingdonia uniflora</name>
    <dbReference type="NCBI Taxonomy" id="39325"/>
    <lineage>
        <taxon>Eukaryota</taxon>
        <taxon>Viridiplantae</taxon>
        <taxon>Streptophyta</taxon>
        <taxon>Embryophyta</taxon>
        <taxon>Tracheophyta</taxon>
        <taxon>Spermatophyta</taxon>
        <taxon>Magnoliopsida</taxon>
        <taxon>Ranunculales</taxon>
        <taxon>Circaeasteraceae</taxon>
        <taxon>Kingdonia</taxon>
    </lineage>
</organism>
<keyword evidence="3" id="KW-1185">Reference proteome</keyword>
<dbReference type="AlphaFoldDB" id="A0A7J7MYX2"/>
<dbReference type="InterPro" id="IPR002885">
    <property type="entry name" value="PPR_rpt"/>
</dbReference>